<proteinExistence type="predicted"/>
<accession>F3QPW7</accession>
<protein>
    <submittedName>
        <fullName evidence="2">Uncharacterized protein</fullName>
    </submittedName>
</protein>
<evidence type="ECO:0000256" key="1">
    <source>
        <dbReference type="SAM" id="Phobius"/>
    </source>
</evidence>
<reference evidence="2 3" key="1">
    <citation type="submission" date="2011-02" db="EMBL/GenBank/DDBJ databases">
        <authorList>
            <person name="Weinstock G."/>
            <person name="Sodergren E."/>
            <person name="Clifton S."/>
            <person name="Fulton L."/>
            <person name="Fulton B."/>
            <person name="Courtney L."/>
            <person name="Fronick C."/>
            <person name="Harrison M."/>
            <person name="Strong C."/>
            <person name="Farmer C."/>
            <person name="Delahaunty K."/>
            <person name="Markovic C."/>
            <person name="Hall O."/>
            <person name="Minx P."/>
            <person name="Tomlinson C."/>
            <person name="Mitreva M."/>
            <person name="Hou S."/>
            <person name="Chen J."/>
            <person name="Wollam A."/>
            <person name="Pepin K.H."/>
            <person name="Johnson M."/>
            <person name="Bhonagiri V."/>
            <person name="Zhang X."/>
            <person name="Suruliraj S."/>
            <person name="Warren W."/>
            <person name="Chinwalla A."/>
            <person name="Mardis E.R."/>
            <person name="Wilson R.K."/>
        </authorList>
    </citation>
    <scope>NUCLEOTIDE SEQUENCE [LARGE SCALE GENOMIC DNA]</scope>
    <source>
        <strain evidence="2 3">YIT 11841</strain>
    </source>
</reference>
<keyword evidence="1" id="KW-0472">Membrane</keyword>
<organism evidence="2 3">
    <name type="scientific">Paraprevotella xylaniphila YIT 11841</name>
    <dbReference type="NCBI Taxonomy" id="762982"/>
    <lineage>
        <taxon>Bacteria</taxon>
        <taxon>Pseudomonadati</taxon>
        <taxon>Bacteroidota</taxon>
        <taxon>Bacteroidia</taxon>
        <taxon>Bacteroidales</taxon>
        <taxon>Prevotellaceae</taxon>
        <taxon>Paraprevotella</taxon>
    </lineage>
</organism>
<dbReference type="HOGENOM" id="CLU_3219780_0_0_10"/>
<name>F3QPW7_9BACT</name>
<dbReference type="AlphaFoldDB" id="F3QPW7"/>
<evidence type="ECO:0000313" key="2">
    <source>
        <dbReference type="EMBL" id="EGG57476.1"/>
    </source>
</evidence>
<sequence>MLYNFVAKIVKGRRRNKRKHRFLLVPVHPYSFFVLIWTVESVPA</sequence>
<dbReference type="EMBL" id="AFBR01000007">
    <property type="protein sequence ID" value="EGG57476.1"/>
    <property type="molecule type" value="Genomic_DNA"/>
</dbReference>
<keyword evidence="3" id="KW-1185">Reference proteome</keyword>
<evidence type="ECO:0000313" key="3">
    <source>
        <dbReference type="Proteomes" id="UP000005546"/>
    </source>
</evidence>
<keyword evidence="1" id="KW-0812">Transmembrane</keyword>
<feature type="transmembrane region" description="Helical" evidence="1">
    <location>
        <begin position="21"/>
        <end position="39"/>
    </location>
</feature>
<keyword evidence="1" id="KW-1133">Transmembrane helix</keyword>
<comment type="caution">
    <text evidence="2">The sequence shown here is derived from an EMBL/GenBank/DDBJ whole genome shotgun (WGS) entry which is preliminary data.</text>
</comment>
<dbReference type="Proteomes" id="UP000005546">
    <property type="component" value="Unassembled WGS sequence"/>
</dbReference>
<gene>
    <name evidence="2" type="ORF">HMPREF9442_00205</name>
</gene>